<evidence type="ECO:0000256" key="1">
    <source>
        <dbReference type="ARBA" id="ARBA00010088"/>
    </source>
</evidence>
<gene>
    <name evidence="4" type="ORF">AB986_04060</name>
</gene>
<keyword evidence="2" id="KW-0378">Hydrolase</keyword>
<protein>
    <recommendedName>
        <fullName evidence="3">AB hydrolase-1 domain-containing protein</fullName>
    </recommendedName>
</protein>
<dbReference type="Proteomes" id="UP000035996">
    <property type="component" value="Unassembled WGS sequence"/>
</dbReference>
<dbReference type="InterPro" id="IPR029058">
    <property type="entry name" value="AB_hydrolase_fold"/>
</dbReference>
<dbReference type="GO" id="GO:0016020">
    <property type="term" value="C:membrane"/>
    <property type="evidence" value="ECO:0007669"/>
    <property type="project" value="TreeGrafter"/>
</dbReference>
<proteinExistence type="inferred from homology"/>
<dbReference type="EMBL" id="LELK01000001">
    <property type="protein sequence ID" value="KMM38480.1"/>
    <property type="molecule type" value="Genomic_DNA"/>
</dbReference>
<evidence type="ECO:0000256" key="2">
    <source>
        <dbReference type="ARBA" id="ARBA00022801"/>
    </source>
</evidence>
<dbReference type="GO" id="GO:0006508">
    <property type="term" value="P:proteolysis"/>
    <property type="evidence" value="ECO:0007669"/>
    <property type="project" value="InterPro"/>
</dbReference>
<dbReference type="PANTHER" id="PTHR43798:SF33">
    <property type="entry name" value="HYDROLASE, PUTATIVE (AFU_ORTHOLOGUE AFUA_2G14860)-RELATED"/>
    <property type="match status" value="1"/>
</dbReference>
<name>A0A0J6CZE0_9BACL</name>
<feature type="domain" description="AB hydrolase-1" evidence="3">
    <location>
        <begin position="25"/>
        <end position="263"/>
    </location>
</feature>
<dbReference type="InterPro" id="IPR000073">
    <property type="entry name" value="AB_hydrolase_1"/>
</dbReference>
<comment type="similarity">
    <text evidence="1">Belongs to the peptidase S33 family.</text>
</comment>
<dbReference type="AlphaFoldDB" id="A0A0J6CZE0"/>
<dbReference type="GO" id="GO:0004177">
    <property type="term" value="F:aminopeptidase activity"/>
    <property type="evidence" value="ECO:0007669"/>
    <property type="project" value="UniProtKB-EC"/>
</dbReference>
<dbReference type="Gene3D" id="3.40.50.1820">
    <property type="entry name" value="alpha/beta hydrolase"/>
    <property type="match status" value="1"/>
</dbReference>
<sequence>MILREDYIEVDGKLLFVKVKGKGDPIIFIHGGPGGSSEYFLPYMEPLAKSYQVIFYDQTGCGKSDRNKDNHYSIKDEINNLEQIRIALNLDKITLFGESWGSILALSYAAKYPFNIHKLILTAVIGLSSVDYQAYKRTLLQKLGLVEKMKLGFYSLHGALGGNVSEKITSLMDPYYVYSLESLTKKQEIKYNYAALTKISKDIEEKYNLLPSIHQLDTLHILIAQGTYDILSPDFISENIIKHLNTAKLVEVKESGHWTILEQPEQMRKLIRTFLEVHETGQ</sequence>
<evidence type="ECO:0000313" key="5">
    <source>
        <dbReference type="Proteomes" id="UP000035996"/>
    </source>
</evidence>
<dbReference type="Pfam" id="PF00561">
    <property type="entry name" value="Abhydrolase_1"/>
    <property type="match status" value="1"/>
</dbReference>
<dbReference type="InterPro" id="IPR002410">
    <property type="entry name" value="Peptidase_S33"/>
</dbReference>
<reference evidence="4" key="1">
    <citation type="submission" date="2015-06" db="EMBL/GenBank/DDBJ databases">
        <authorList>
            <person name="Liu B."/>
            <person name="Wang J."/>
            <person name="Zhu Y."/>
            <person name="Liu G."/>
            <person name="Chen Q."/>
            <person name="Zheng C."/>
            <person name="Che J."/>
            <person name="Ge C."/>
            <person name="Shi H."/>
            <person name="Pan Z."/>
            <person name="Liu X."/>
        </authorList>
    </citation>
    <scope>NUCLEOTIDE SEQUENCE [LARGE SCALE GENOMIC DNA]</scope>
    <source>
        <strain evidence="4">DSM 16346</strain>
    </source>
</reference>
<keyword evidence="5" id="KW-1185">Reference proteome</keyword>
<dbReference type="PRINTS" id="PR00111">
    <property type="entry name" value="ABHYDROLASE"/>
</dbReference>
<accession>A0A0J6CZE0</accession>
<dbReference type="STRING" id="157733.AB986_04060"/>
<dbReference type="InterPro" id="IPR050266">
    <property type="entry name" value="AB_hydrolase_sf"/>
</dbReference>
<organism evidence="4 5">
    <name type="scientific">Guptibacillus hwajinpoensis</name>
    <dbReference type="NCBI Taxonomy" id="208199"/>
    <lineage>
        <taxon>Bacteria</taxon>
        <taxon>Bacillati</taxon>
        <taxon>Bacillota</taxon>
        <taxon>Bacilli</taxon>
        <taxon>Bacillales</taxon>
        <taxon>Guptibacillaceae</taxon>
        <taxon>Guptibacillus</taxon>
    </lineage>
</organism>
<dbReference type="PANTHER" id="PTHR43798">
    <property type="entry name" value="MONOACYLGLYCEROL LIPASE"/>
    <property type="match status" value="1"/>
</dbReference>
<evidence type="ECO:0000313" key="4">
    <source>
        <dbReference type="EMBL" id="KMM38480.1"/>
    </source>
</evidence>
<comment type="caution">
    <text evidence="4">The sequence shown here is derived from an EMBL/GenBank/DDBJ whole genome shotgun (WGS) entry which is preliminary data.</text>
</comment>
<dbReference type="PRINTS" id="PR00793">
    <property type="entry name" value="PROAMNOPTASE"/>
</dbReference>
<dbReference type="SUPFAM" id="SSF53474">
    <property type="entry name" value="alpha/beta-Hydrolases"/>
    <property type="match status" value="1"/>
</dbReference>
<evidence type="ECO:0000259" key="3">
    <source>
        <dbReference type="Pfam" id="PF00561"/>
    </source>
</evidence>